<feature type="compositionally biased region" description="Basic and acidic residues" evidence="1">
    <location>
        <begin position="66"/>
        <end position="82"/>
    </location>
</feature>
<feature type="region of interest" description="Disordered" evidence="1">
    <location>
        <begin position="40"/>
        <end position="109"/>
    </location>
</feature>
<evidence type="ECO:0000256" key="1">
    <source>
        <dbReference type="SAM" id="MobiDB-lite"/>
    </source>
</evidence>
<evidence type="ECO:0000313" key="3">
    <source>
        <dbReference type="Proteomes" id="UP000661280"/>
    </source>
</evidence>
<dbReference type="KEGG" id="aluc:AKAW2_41147A"/>
<dbReference type="AlphaFoldDB" id="A0A7R7WAV7"/>
<proteinExistence type="predicted"/>
<dbReference type="RefSeq" id="XP_041543227.1">
    <property type="nucleotide sequence ID" value="XM_041689554.1"/>
</dbReference>
<sequence>MTCFNVCIKGGNTHGTSFRILDDMAGMWLGIGWRWREGEQKKVRPSNRALSRSLNDGHGCCPVGPPDRKRASEKQSNDEQKINNRGGCPRSGEWDLLVDNGGDRSIRYR</sequence>
<dbReference type="Proteomes" id="UP000661280">
    <property type="component" value="Chromosome 4"/>
</dbReference>
<evidence type="ECO:0000313" key="2">
    <source>
        <dbReference type="EMBL" id="BCR99464.1"/>
    </source>
</evidence>
<accession>A0A7R7WAV7</accession>
<reference evidence="2" key="2">
    <citation type="submission" date="2021-02" db="EMBL/GenBank/DDBJ databases">
        <title>Aspergillus luchuensis mut. kawachii IFO 4304 genome sequence.</title>
        <authorList>
            <person name="Mori K."/>
            <person name="Kadooka C."/>
            <person name="Goto M."/>
            <person name="Futagami T."/>
        </authorList>
    </citation>
    <scope>NUCLEOTIDE SEQUENCE</scope>
    <source>
        <strain evidence="2">IFO 4308</strain>
    </source>
</reference>
<dbReference type="EMBL" id="AP024428">
    <property type="protein sequence ID" value="BCR99464.1"/>
    <property type="molecule type" value="Genomic_DNA"/>
</dbReference>
<reference evidence="2" key="1">
    <citation type="submission" date="2021-01" db="EMBL/GenBank/DDBJ databases">
        <authorList>
            <consortium name="Aspergillus luchuensis mut. kawachii IFO 4304 genome sequencing consortium"/>
            <person name="Kazuki M."/>
            <person name="Futagami T."/>
        </authorList>
    </citation>
    <scope>NUCLEOTIDE SEQUENCE</scope>
    <source>
        <strain evidence="2">IFO 4308</strain>
    </source>
</reference>
<keyword evidence="3" id="KW-1185">Reference proteome</keyword>
<dbReference type="GeneID" id="64960786"/>
<organism evidence="2 3">
    <name type="scientific">Aspergillus kawachii</name>
    <name type="common">White koji mold</name>
    <name type="synonym">Aspergillus awamori var. kawachi</name>
    <dbReference type="NCBI Taxonomy" id="1069201"/>
    <lineage>
        <taxon>Eukaryota</taxon>
        <taxon>Fungi</taxon>
        <taxon>Dikarya</taxon>
        <taxon>Ascomycota</taxon>
        <taxon>Pezizomycotina</taxon>
        <taxon>Eurotiomycetes</taxon>
        <taxon>Eurotiomycetidae</taxon>
        <taxon>Eurotiales</taxon>
        <taxon>Aspergillaceae</taxon>
        <taxon>Aspergillus</taxon>
        <taxon>Aspergillus subgen. Circumdati</taxon>
    </lineage>
</organism>
<name>A0A7R7WAV7_ASPKA</name>
<protein>
    <submittedName>
        <fullName evidence="2">Uncharacterized protein</fullName>
    </submittedName>
</protein>
<gene>
    <name evidence="2" type="ORF">AKAW2_41147A</name>
</gene>